<name>A0AAN8RCH2_9TELE</name>
<evidence type="ECO:0000313" key="2">
    <source>
        <dbReference type="EMBL" id="KAK6321997.1"/>
    </source>
</evidence>
<dbReference type="EMBL" id="JAGTTL010000005">
    <property type="protein sequence ID" value="KAK6321997.1"/>
    <property type="molecule type" value="Genomic_DNA"/>
</dbReference>
<evidence type="ECO:0000313" key="3">
    <source>
        <dbReference type="Proteomes" id="UP001356427"/>
    </source>
</evidence>
<dbReference type="Proteomes" id="UP001356427">
    <property type="component" value="Unassembled WGS sequence"/>
</dbReference>
<keyword evidence="3" id="KW-1185">Reference proteome</keyword>
<accession>A0AAN8RCH2</accession>
<organism evidence="2 3">
    <name type="scientific">Coregonus suidteri</name>
    <dbReference type="NCBI Taxonomy" id="861788"/>
    <lineage>
        <taxon>Eukaryota</taxon>
        <taxon>Metazoa</taxon>
        <taxon>Chordata</taxon>
        <taxon>Craniata</taxon>
        <taxon>Vertebrata</taxon>
        <taxon>Euteleostomi</taxon>
        <taxon>Actinopterygii</taxon>
        <taxon>Neopterygii</taxon>
        <taxon>Teleostei</taxon>
        <taxon>Protacanthopterygii</taxon>
        <taxon>Salmoniformes</taxon>
        <taxon>Salmonidae</taxon>
        <taxon>Coregoninae</taxon>
        <taxon>Coregonus</taxon>
    </lineage>
</organism>
<proteinExistence type="predicted"/>
<comment type="caution">
    <text evidence="2">The sequence shown here is derived from an EMBL/GenBank/DDBJ whole genome shotgun (WGS) entry which is preliminary data.</text>
</comment>
<sequence>MEGTRRGSAAYRRVPEERSAALQDVSRMGANNAAREPIHVREIFTSYFFEEGYISCVGETLAHLNWLTQRAQHDQRGQGDGWTGHRDGRRTIQY</sequence>
<protein>
    <submittedName>
        <fullName evidence="2">Uncharacterized protein</fullName>
    </submittedName>
</protein>
<gene>
    <name evidence="2" type="ORF">J4Q44_G00067890</name>
</gene>
<feature type="region of interest" description="Disordered" evidence="1">
    <location>
        <begin position="72"/>
        <end position="94"/>
    </location>
</feature>
<reference evidence="2 3" key="1">
    <citation type="submission" date="2021-04" db="EMBL/GenBank/DDBJ databases">
        <authorList>
            <person name="De Guttry C."/>
            <person name="Zahm M."/>
            <person name="Klopp C."/>
            <person name="Cabau C."/>
            <person name="Louis A."/>
            <person name="Berthelot C."/>
            <person name="Parey E."/>
            <person name="Roest Crollius H."/>
            <person name="Montfort J."/>
            <person name="Robinson-Rechavi M."/>
            <person name="Bucao C."/>
            <person name="Bouchez O."/>
            <person name="Gislard M."/>
            <person name="Lluch J."/>
            <person name="Milhes M."/>
            <person name="Lampietro C."/>
            <person name="Lopez Roques C."/>
            <person name="Donnadieu C."/>
            <person name="Braasch I."/>
            <person name="Desvignes T."/>
            <person name="Postlethwait J."/>
            <person name="Bobe J."/>
            <person name="Wedekind C."/>
            <person name="Guiguen Y."/>
        </authorList>
    </citation>
    <scope>NUCLEOTIDE SEQUENCE [LARGE SCALE GENOMIC DNA]</scope>
    <source>
        <strain evidence="2">Cs_M1</strain>
        <tissue evidence="2">Blood</tissue>
    </source>
</reference>
<evidence type="ECO:0000256" key="1">
    <source>
        <dbReference type="SAM" id="MobiDB-lite"/>
    </source>
</evidence>
<dbReference type="AlphaFoldDB" id="A0AAN8RCH2"/>